<name>A0ABV6LM69_9BACI</name>
<feature type="transmembrane region" description="Helical" evidence="1">
    <location>
        <begin position="7"/>
        <end position="29"/>
    </location>
</feature>
<keyword evidence="1" id="KW-0812">Transmembrane</keyword>
<keyword evidence="1" id="KW-0472">Membrane</keyword>
<evidence type="ECO:0000313" key="4">
    <source>
        <dbReference type="EMBL" id="MFC0523512.1"/>
    </source>
</evidence>
<feature type="transmembrane region" description="Helical" evidence="1">
    <location>
        <begin position="65"/>
        <end position="85"/>
    </location>
</feature>
<dbReference type="InterPro" id="IPR047793">
    <property type="entry name" value="LiaF_C"/>
</dbReference>
<evidence type="ECO:0000256" key="1">
    <source>
        <dbReference type="SAM" id="Phobius"/>
    </source>
</evidence>
<feature type="transmembrane region" description="Helical" evidence="1">
    <location>
        <begin position="35"/>
        <end position="53"/>
    </location>
</feature>
<sequence>MRRISTYIVAFGFIVVGLLLVLTNFNIVSFDLSSAFYYAYPFAIVLISLFYLLESLAGKRDELGAGSFFLIFGILLVLDRFQVIAFQFFDIWRLWPLLLVFLGVSFFLPYKKNGPSIFVSSDDAWDDSSYWDDESDNWEEKSNKSFKMTKHMTIGDHRFDQPNWTVEPMKTWNAIGDYYIDFTKAFIPDKNTSMTITGWIGDVKVIVPDNVDLAIEAKVKAGDIRILKQKSDGINRILTYKTPGYDEATRKLTLKIDFVLGDIKVDEV</sequence>
<dbReference type="EMBL" id="JBHLTP010000004">
    <property type="protein sequence ID" value="MFC0523512.1"/>
    <property type="molecule type" value="Genomic_DNA"/>
</dbReference>
<keyword evidence="1" id="KW-1133">Transmembrane helix</keyword>
<dbReference type="InterPro" id="IPR054331">
    <property type="entry name" value="LiaF_TM"/>
</dbReference>
<dbReference type="Pfam" id="PF22570">
    <property type="entry name" value="LiaF-TM"/>
    <property type="match status" value="1"/>
</dbReference>
<keyword evidence="5" id="KW-1185">Reference proteome</keyword>
<dbReference type="Pfam" id="PF09922">
    <property type="entry name" value="LiaF-like_C"/>
    <property type="match status" value="1"/>
</dbReference>
<reference evidence="4 5" key="1">
    <citation type="submission" date="2024-09" db="EMBL/GenBank/DDBJ databases">
        <authorList>
            <person name="Sun Q."/>
            <person name="Mori K."/>
        </authorList>
    </citation>
    <scope>NUCLEOTIDE SEQUENCE [LARGE SCALE GENOMIC DNA]</scope>
    <source>
        <strain evidence="4 5">NCAIM B.02529</strain>
    </source>
</reference>
<dbReference type="InterPro" id="IPR016975">
    <property type="entry name" value="Cell_wall_LiaF"/>
</dbReference>
<dbReference type="NCBIfam" id="NF040535">
    <property type="entry name" value="LiaF_C_term"/>
    <property type="match status" value="1"/>
</dbReference>
<dbReference type="RefSeq" id="WP_377346378.1">
    <property type="nucleotide sequence ID" value="NZ_JBHLTP010000004.1"/>
</dbReference>
<feature type="transmembrane region" description="Helical" evidence="1">
    <location>
        <begin position="91"/>
        <end position="110"/>
    </location>
</feature>
<evidence type="ECO:0000313" key="5">
    <source>
        <dbReference type="Proteomes" id="UP001589836"/>
    </source>
</evidence>
<comment type="caution">
    <text evidence="4">The sequence shown here is derived from an EMBL/GenBank/DDBJ whole genome shotgun (WGS) entry which is preliminary data.</text>
</comment>
<proteinExistence type="predicted"/>
<dbReference type="PIRSF" id="PIRSF031509">
    <property type="entry name" value="Cell_wall_LiaF/YvqF"/>
    <property type="match status" value="1"/>
</dbReference>
<organism evidence="4 5">
    <name type="scientific">Pontibacillus salicampi</name>
    <dbReference type="NCBI Taxonomy" id="1449801"/>
    <lineage>
        <taxon>Bacteria</taxon>
        <taxon>Bacillati</taxon>
        <taxon>Bacillota</taxon>
        <taxon>Bacilli</taxon>
        <taxon>Bacillales</taxon>
        <taxon>Bacillaceae</taxon>
        <taxon>Pontibacillus</taxon>
    </lineage>
</organism>
<dbReference type="InterPro" id="IPR024425">
    <property type="entry name" value="LiaF-like_C"/>
</dbReference>
<accession>A0ABV6LM69</accession>
<feature type="domain" description="Cell wall-active antibiotics response LiaF-like C-terminal" evidence="2">
    <location>
        <begin position="154"/>
        <end position="265"/>
    </location>
</feature>
<protein>
    <submittedName>
        <fullName evidence="4">Cell wall-active antibiotics response protein LiaF</fullName>
    </submittedName>
</protein>
<evidence type="ECO:0000259" key="3">
    <source>
        <dbReference type="Pfam" id="PF22570"/>
    </source>
</evidence>
<evidence type="ECO:0000259" key="2">
    <source>
        <dbReference type="Pfam" id="PF09922"/>
    </source>
</evidence>
<gene>
    <name evidence="4" type="primary">liaF</name>
    <name evidence="4" type="ORF">ACFFGV_07925</name>
</gene>
<dbReference type="Proteomes" id="UP001589836">
    <property type="component" value="Unassembled WGS sequence"/>
</dbReference>
<feature type="domain" description="LiaF transmembrane" evidence="3">
    <location>
        <begin position="9"/>
        <end position="112"/>
    </location>
</feature>